<gene>
    <name evidence="3" type="ORF">DFH08DRAFT_894511</name>
</gene>
<keyword evidence="4" id="KW-1185">Reference proteome</keyword>
<keyword evidence="2" id="KW-0472">Membrane</keyword>
<feature type="region of interest" description="Disordered" evidence="1">
    <location>
        <begin position="226"/>
        <end position="280"/>
    </location>
</feature>
<comment type="caution">
    <text evidence="3">The sequence shown here is derived from an EMBL/GenBank/DDBJ whole genome shotgun (WGS) entry which is preliminary data.</text>
</comment>
<feature type="transmembrane region" description="Helical" evidence="2">
    <location>
        <begin position="551"/>
        <end position="574"/>
    </location>
</feature>
<feature type="transmembrane region" description="Helical" evidence="2">
    <location>
        <begin position="22"/>
        <end position="47"/>
    </location>
</feature>
<protein>
    <submittedName>
        <fullName evidence="3">Uncharacterized protein</fullName>
    </submittedName>
</protein>
<sequence length="759" mass="85869">MSSDPPLDPGVPARKRNSSCTFCLWTCVVLIGLPVGYLLAVFIYGLGQGLLEFAQFSHSQVFQNQTLEEVGNRASVVRPLVDEKQSFDIAVSIWALPLEENTGESSSVVPETPLYSDIVFRGLRLADKHRTAKLTYKLPIAIFQRLLLKENDLRASFVLIPTSPSLVDQITNFSTWRPEVLTIPPVRSWPFPFRAADNGPQSAADRALDSFGISMPLLEFHEFGSKCTNSTDSDTSSSEDEPAGDKNNENNKDEEDEEEELENHVDEKDDTAGGPLGVSDIAKYPEHARKRHPFVVTRTQIRAVDETHIFNRKLYNKEHNKLRSTSCGQGRDKTPDLNLCHRDYITNGHWETRLELKVQDEDTGESLTEWAYAPYLSHAKFAAGPQDIVAIPVTRENCTEFENTPSDLAYPSADFINVDWRISYSGRSPAKYLLSDSLAGSPKRVAYNESDYKKVMAHDKAELLNGLVGHRFHADAHPRRRLLINNLSAILKPISNLLNMEYWFTRTSTVSISVSGTTLLAFNKILDALTGAATEVETSKLKFSTSESLSWLWLIIWTLATDFTLPFFMLKIVMRLAFSWDQSRWIPSIRRVRPTHLERASQRLDSRTSWRIKAGVCISLIAINYYTIYYHFFAPFNYHVLAAHHPPPASIDSTTVSHRFARYHILIYWPLHFTGNLSQLLLNQRSKTFAGRHKMGLALTCIRAVLNLFTYLPAVVGRYDARPKLTFSEAVEYIILAALAWQAAVFPQVTQKMEDEDSE</sequence>
<dbReference type="Proteomes" id="UP001218218">
    <property type="component" value="Unassembled WGS sequence"/>
</dbReference>
<evidence type="ECO:0000256" key="1">
    <source>
        <dbReference type="SAM" id="MobiDB-lite"/>
    </source>
</evidence>
<proteinExistence type="predicted"/>
<feature type="compositionally biased region" description="Acidic residues" evidence="1">
    <location>
        <begin position="252"/>
        <end position="261"/>
    </location>
</feature>
<reference evidence="3" key="1">
    <citation type="submission" date="2023-03" db="EMBL/GenBank/DDBJ databases">
        <title>Massive genome expansion in bonnet fungi (Mycena s.s.) driven by repeated elements and novel gene families across ecological guilds.</title>
        <authorList>
            <consortium name="Lawrence Berkeley National Laboratory"/>
            <person name="Harder C.B."/>
            <person name="Miyauchi S."/>
            <person name="Viragh M."/>
            <person name="Kuo A."/>
            <person name="Thoen E."/>
            <person name="Andreopoulos B."/>
            <person name="Lu D."/>
            <person name="Skrede I."/>
            <person name="Drula E."/>
            <person name="Henrissat B."/>
            <person name="Morin E."/>
            <person name="Kohler A."/>
            <person name="Barry K."/>
            <person name="LaButti K."/>
            <person name="Morin E."/>
            <person name="Salamov A."/>
            <person name="Lipzen A."/>
            <person name="Mereny Z."/>
            <person name="Hegedus B."/>
            <person name="Baldrian P."/>
            <person name="Stursova M."/>
            <person name="Weitz H."/>
            <person name="Taylor A."/>
            <person name="Grigoriev I.V."/>
            <person name="Nagy L.G."/>
            <person name="Martin F."/>
            <person name="Kauserud H."/>
        </authorList>
    </citation>
    <scope>NUCLEOTIDE SEQUENCE</scope>
    <source>
        <strain evidence="3">CBHHK002</strain>
    </source>
</reference>
<dbReference type="AlphaFoldDB" id="A0AAD6ZCF1"/>
<keyword evidence="2" id="KW-1133">Transmembrane helix</keyword>
<feature type="compositionally biased region" description="Basic and acidic residues" evidence="1">
    <location>
        <begin position="262"/>
        <end position="271"/>
    </location>
</feature>
<evidence type="ECO:0000313" key="3">
    <source>
        <dbReference type="EMBL" id="KAJ7315030.1"/>
    </source>
</evidence>
<keyword evidence="2" id="KW-0812">Transmembrane</keyword>
<evidence type="ECO:0000313" key="4">
    <source>
        <dbReference type="Proteomes" id="UP001218218"/>
    </source>
</evidence>
<name>A0AAD6ZCF1_9AGAR</name>
<accession>A0AAD6ZCF1</accession>
<feature type="transmembrane region" description="Helical" evidence="2">
    <location>
        <begin position="665"/>
        <end position="683"/>
    </location>
</feature>
<feature type="transmembrane region" description="Helical" evidence="2">
    <location>
        <begin position="612"/>
        <end position="632"/>
    </location>
</feature>
<organism evidence="3 4">
    <name type="scientific">Mycena albidolilacea</name>
    <dbReference type="NCBI Taxonomy" id="1033008"/>
    <lineage>
        <taxon>Eukaryota</taxon>
        <taxon>Fungi</taxon>
        <taxon>Dikarya</taxon>
        <taxon>Basidiomycota</taxon>
        <taxon>Agaricomycotina</taxon>
        <taxon>Agaricomycetes</taxon>
        <taxon>Agaricomycetidae</taxon>
        <taxon>Agaricales</taxon>
        <taxon>Marasmiineae</taxon>
        <taxon>Mycenaceae</taxon>
        <taxon>Mycena</taxon>
    </lineage>
</organism>
<feature type="transmembrane region" description="Helical" evidence="2">
    <location>
        <begin position="695"/>
        <end position="713"/>
    </location>
</feature>
<evidence type="ECO:0000256" key="2">
    <source>
        <dbReference type="SAM" id="Phobius"/>
    </source>
</evidence>
<dbReference type="EMBL" id="JARIHO010000064">
    <property type="protein sequence ID" value="KAJ7315030.1"/>
    <property type="molecule type" value="Genomic_DNA"/>
</dbReference>